<dbReference type="GO" id="GO:0016491">
    <property type="term" value="F:oxidoreductase activity"/>
    <property type="evidence" value="ECO:0007669"/>
    <property type="project" value="InterPro"/>
</dbReference>
<dbReference type="Pfam" id="PF07110">
    <property type="entry name" value="EthD"/>
    <property type="match status" value="1"/>
</dbReference>
<reference evidence="2" key="1">
    <citation type="submission" date="2020-05" db="EMBL/GenBank/DDBJ databases">
        <authorList>
            <person name="Chiriac C."/>
            <person name="Salcher M."/>
            <person name="Ghai R."/>
            <person name="Kavagutti S V."/>
        </authorList>
    </citation>
    <scope>NUCLEOTIDE SEQUENCE</scope>
</reference>
<protein>
    <submittedName>
        <fullName evidence="2">Unannotated protein</fullName>
    </submittedName>
</protein>
<evidence type="ECO:0000259" key="1">
    <source>
        <dbReference type="Pfam" id="PF07110"/>
    </source>
</evidence>
<proteinExistence type="predicted"/>
<dbReference type="AlphaFoldDB" id="A0A6J7IEV0"/>
<dbReference type="NCBIfam" id="TIGR02118">
    <property type="entry name" value="EthD family reductase"/>
    <property type="match status" value="1"/>
</dbReference>
<feature type="domain" description="EthD" evidence="1">
    <location>
        <begin position="14"/>
        <end position="94"/>
    </location>
</feature>
<dbReference type="SUPFAM" id="SSF54909">
    <property type="entry name" value="Dimeric alpha+beta barrel"/>
    <property type="match status" value="1"/>
</dbReference>
<dbReference type="EMBL" id="CAFBMX010000004">
    <property type="protein sequence ID" value="CAB4929211.1"/>
    <property type="molecule type" value="Genomic_DNA"/>
</dbReference>
<dbReference type="InterPro" id="IPR011008">
    <property type="entry name" value="Dimeric_a/b-barrel"/>
</dbReference>
<accession>A0A6J7IEV0</accession>
<organism evidence="2">
    <name type="scientific">freshwater metagenome</name>
    <dbReference type="NCBI Taxonomy" id="449393"/>
    <lineage>
        <taxon>unclassified sequences</taxon>
        <taxon>metagenomes</taxon>
        <taxon>ecological metagenomes</taxon>
    </lineage>
</organism>
<evidence type="ECO:0000313" key="2">
    <source>
        <dbReference type="EMBL" id="CAB4929211.1"/>
    </source>
</evidence>
<name>A0A6J7IEV0_9ZZZZ</name>
<dbReference type="Gene3D" id="3.30.70.100">
    <property type="match status" value="1"/>
</dbReference>
<sequence length="113" mass="12794">MYKVIWATKLNAEKTREEADRHWREIHAPLMSKVPGLERYVQNLWVEALDPSVPGPEQIHLHSEAWFTDEAAYLAAMGSPEWAAVAEDSPKCFDNSGLLGAVLEERVMFERGA</sequence>
<gene>
    <name evidence="2" type="ORF">UFOPK3674_01053</name>
</gene>
<dbReference type="InterPro" id="IPR009799">
    <property type="entry name" value="EthD_dom"/>
</dbReference>